<dbReference type="PANTHER" id="PTHR11461">
    <property type="entry name" value="SERINE PROTEASE INHIBITOR, SERPIN"/>
    <property type="match status" value="1"/>
</dbReference>
<dbReference type="GO" id="GO:0004867">
    <property type="term" value="F:serine-type endopeptidase inhibitor activity"/>
    <property type="evidence" value="ECO:0007669"/>
    <property type="project" value="InterPro"/>
</dbReference>
<proteinExistence type="inferred from homology"/>
<dbReference type="InterPro" id="IPR023796">
    <property type="entry name" value="Serpin_dom"/>
</dbReference>
<dbReference type="Gene3D" id="3.30.497.10">
    <property type="entry name" value="Antithrombin, subunit I, domain 2"/>
    <property type="match status" value="1"/>
</dbReference>
<dbReference type="InterPro" id="IPR042185">
    <property type="entry name" value="Serpin_sf_2"/>
</dbReference>
<dbReference type="InterPro" id="IPR042178">
    <property type="entry name" value="Serpin_sf_1"/>
</dbReference>
<dbReference type="InterPro" id="IPR036186">
    <property type="entry name" value="Serpin_sf"/>
</dbReference>
<evidence type="ECO:0000259" key="2">
    <source>
        <dbReference type="Pfam" id="PF00079"/>
    </source>
</evidence>
<feature type="domain" description="Serpin" evidence="2">
    <location>
        <begin position="1"/>
        <end position="157"/>
    </location>
</feature>
<dbReference type="AlphaFoldDB" id="A0A834GD58"/>
<reference evidence="3" key="1">
    <citation type="submission" date="2019-11" db="EMBL/GenBank/DDBJ databases">
        <authorList>
            <person name="Liu Y."/>
            <person name="Hou J."/>
            <person name="Li T.-Q."/>
            <person name="Guan C.-H."/>
            <person name="Wu X."/>
            <person name="Wu H.-Z."/>
            <person name="Ling F."/>
            <person name="Zhang R."/>
            <person name="Shi X.-G."/>
            <person name="Ren J.-P."/>
            <person name="Chen E.-F."/>
            <person name="Sun J.-M."/>
        </authorList>
    </citation>
    <scope>NUCLEOTIDE SEQUENCE</scope>
    <source>
        <strain evidence="3">Adult_tree_wgs_1</strain>
        <tissue evidence="3">Leaves</tissue>
    </source>
</reference>
<dbReference type="EMBL" id="WJXA01000009">
    <property type="protein sequence ID" value="KAF7131891.1"/>
    <property type="molecule type" value="Genomic_DNA"/>
</dbReference>
<name>A0A834GD58_RHOSS</name>
<comment type="similarity">
    <text evidence="1">Belongs to the serpin family.</text>
</comment>
<dbReference type="GO" id="GO:0005615">
    <property type="term" value="C:extracellular space"/>
    <property type="evidence" value="ECO:0007669"/>
    <property type="project" value="InterPro"/>
</dbReference>
<dbReference type="Gene3D" id="2.30.39.10">
    <property type="entry name" value="Alpha-1-antitrypsin, domain 1"/>
    <property type="match status" value="1"/>
</dbReference>
<dbReference type="Proteomes" id="UP000626092">
    <property type="component" value="Unassembled WGS sequence"/>
</dbReference>
<dbReference type="PROSITE" id="PS00284">
    <property type="entry name" value="SERPIN"/>
    <property type="match status" value="1"/>
</dbReference>
<dbReference type="PANTHER" id="PTHR11461:SF340">
    <property type="entry name" value="SERPIN DOMAIN-CONTAINING PROTEIN"/>
    <property type="match status" value="1"/>
</dbReference>
<comment type="caution">
    <text evidence="3">The sequence shown here is derived from an EMBL/GenBank/DDBJ whole genome shotgun (WGS) entry which is preliminary data.</text>
</comment>
<organism evidence="3 4">
    <name type="scientific">Rhododendron simsii</name>
    <name type="common">Sims's rhododendron</name>
    <dbReference type="NCBI Taxonomy" id="118357"/>
    <lineage>
        <taxon>Eukaryota</taxon>
        <taxon>Viridiplantae</taxon>
        <taxon>Streptophyta</taxon>
        <taxon>Embryophyta</taxon>
        <taxon>Tracheophyta</taxon>
        <taxon>Spermatophyta</taxon>
        <taxon>Magnoliopsida</taxon>
        <taxon>eudicotyledons</taxon>
        <taxon>Gunneridae</taxon>
        <taxon>Pentapetalae</taxon>
        <taxon>asterids</taxon>
        <taxon>Ericales</taxon>
        <taxon>Ericaceae</taxon>
        <taxon>Ericoideae</taxon>
        <taxon>Rhodoreae</taxon>
        <taxon>Rhododendron</taxon>
    </lineage>
</organism>
<gene>
    <name evidence="3" type="ORF">RHSIM_Rhsim09G0058000</name>
</gene>
<sequence length="167" mass="19335">MYFFLPDEQDRLQNLIGKFNSDAGFMNGDYFELKKEMLEEFWIPKFKFSFDFDVSKVMEDMGESLSIIANPRDLSEMVHNFEDVPFFILNLSQKAYIEIDEKGTEAAAVTKMLLRQGCAQHPPKIKRYNFVADHPFLFMIREERSGLIFFSGAVLNPIQEDSMGACS</sequence>
<protein>
    <recommendedName>
        <fullName evidence="2">Serpin domain-containing protein</fullName>
    </recommendedName>
</protein>
<dbReference type="SUPFAM" id="SSF56574">
    <property type="entry name" value="Serpins"/>
    <property type="match status" value="1"/>
</dbReference>
<dbReference type="Pfam" id="PF00079">
    <property type="entry name" value="Serpin"/>
    <property type="match status" value="1"/>
</dbReference>
<dbReference type="InterPro" id="IPR023795">
    <property type="entry name" value="Serpin_CS"/>
</dbReference>
<evidence type="ECO:0000256" key="1">
    <source>
        <dbReference type="ARBA" id="ARBA00009500"/>
    </source>
</evidence>
<dbReference type="InterPro" id="IPR000215">
    <property type="entry name" value="Serpin_fam"/>
</dbReference>
<dbReference type="OrthoDB" id="1063785at2759"/>
<evidence type="ECO:0000313" key="3">
    <source>
        <dbReference type="EMBL" id="KAF7131891.1"/>
    </source>
</evidence>
<keyword evidence="4" id="KW-1185">Reference proteome</keyword>
<evidence type="ECO:0000313" key="4">
    <source>
        <dbReference type="Proteomes" id="UP000626092"/>
    </source>
</evidence>
<accession>A0A834GD58</accession>